<organism evidence="2 3">
    <name type="scientific">Cavenderia fasciculata</name>
    <name type="common">Slime mold</name>
    <name type="synonym">Dictyostelium fasciculatum</name>
    <dbReference type="NCBI Taxonomy" id="261658"/>
    <lineage>
        <taxon>Eukaryota</taxon>
        <taxon>Amoebozoa</taxon>
        <taxon>Evosea</taxon>
        <taxon>Eumycetozoa</taxon>
        <taxon>Dictyostelia</taxon>
        <taxon>Acytosteliales</taxon>
        <taxon>Cavenderiaceae</taxon>
        <taxon>Cavenderia</taxon>
    </lineage>
</organism>
<gene>
    <name evidence="2" type="ORF">DFA_09479</name>
</gene>
<evidence type="ECO:0000313" key="2">
    <source>
        <dbReference type="EMBL" id="EGG15811.1"/>
    </source>
</evidence>
<reference evidence="3" key="1">
    <citation type="journal article" date="2011" name="Genome Res.">
        <title>Phylogeny-wide analysis of social amoeba genomes highlights ancient origins for complex intercellular communication.</title>
        <authorList>
            <person name="Heidel A.J."/>
            <person name="Lawal H.M."/>
            <person name="Felder M."/>
            <person name="Schilde C."/>
            <person name="Helps N.R."/>
            <person name="Tunggal B."/>
            <person name="Rivero F."/>
            <person name="John U."/>
            <person name="Schleicher M."/>
            <person name="Eichinger L."/>
            <person name="Platzer M."/>
            <person name="Noegel A.A."/>
            <person name="Schaap P."/>
            <person name="Gloeckner G."/>
        </authorList>
    </citation>
    <scope>NUCLEOTIDE SEQUENCE [LARGE SCALE GENOMIC DNA]</scope>
    <source>
        <strain evidence="3">SH3</strain>
    </source>
</reference>
<feature type="region of interest" description="Disordered" evidence="1">
    <location>
        <begin position="20"/>
        <end position="40"/>
    </location>
</feature>
<evidence type="ECO:0000313" key="3">
    <source>
        <dbReference type="Proteomes" id="UP000007797"/>
    </source>
</evidence>
<dbReference type="Proteomes" id="UP000007797">
    <property type="component" value="Unassembled WGS sequence"/>
</dbReference>
<dbReference type="KEGG" id="dfa:DFA_09479"/>
<dbReference type="AlphaFoldDB" id="F4Q7R1"/>
<keyword evidence="3" id="KW-1185">Reference proteome</keyword>
<sequence>MSSLTSSTSSTNSFSSHYHQHQHQHYSSSNNTRKSLSSSTTSTTKTLPIIEILAIILNRIEDQENEDSFSMVELTDYFSLCLVSKVFYKAFEQKMYKRLVHHVYFGQTLAENLLPISNWKRCYMILGDVFHNKDWSLCPMCLREPLGVITSTKQLACFDDEYCKFKLSLRFDCNQININNNQYNNNQYNNQYHKRYSVYKTTNSLNRIYNPQQQQNNNNNMNQMTIGSSINQQQQQQCGCLKCKFKCKLCKTLVQGDMVSWKSLAKEQEKTLHLGEDAMEEDEDDDDDQEEDQILIKCERCVNLFRDIHTSDDTIFTLEDYH</sequence>
<dbReference type="RefSeq" id="XP_004352136.1">
    <property type="nucleotide sequence ID" value="XM_004352084.1"/>
</dbReference>
<dbReference type="GeneID" id="14867897"/>
<evidence type="ECO:0000256" key="1">
    <source>
        <dbReference type="SAM" id="MobiDB-lite"/>
    </source>
</evidence>
<dbReference type="EMBL" id="GL883025">
    <property type="protein sequence ID" value="EGG15811.1"/>
    <property type="molecule type" value="Genomic_DNA"/>
</dbReference>
<proteinExistence type="predicted"/>
<accession>F4Q7R1</accession>
<dbReference type="OrthoDB" id="21208at2759"/>
<name>F4Q7R1_CACFS</name>
<protein>
    <submittedName>
        <fullName evidence="2">Uncharacterized protein</fullName>
    </submittedName>
</protein>
<feature type="compositionally biased region" description="Low complexity" evidence="1">
    <location>
        <begin position="25"/>
        <end position="40"/>
    </location>
</feature>